<keyword evidence="3" id="KW-1185">Reference proteome</keyword>
<feature type="non-terminal residue" evidence="2">
    <location>
        <position position="1"/>
    </location>
</feature>
<dbReference type="EMBL" id="CAJDYZ010009337">
    <property type="protein sequence ID" value="CAD1476402.1"/>
    <property type="molecule type" value="Genomic_DNA"/>
</dbReference>
<organism evidence="2 3">
    <name type="scientific">Heterotrigona itama</name>
    <dbReference type="NCBI Taxonomy" id="395501"/>
    <lineage>
        <taxon>Eukaryota</taxon>
        <taxon>Metazoa</taxon>
        <taxon>Ecdysozoa</taxon>
        <taxon>Arthropoda</taxon>
        <taxon>Hexapoda</taxon>
        <taxon>Insecta</taxon>
        <taxon>Pterygota</taxon>
        <taxon>Neoptera</taxon>
        <taxon>Endopterygota</taxon>
        <taxon>Hymenoptera</taxon>
        <taxon>Apocrita</taxon>
        <taxon>Aculeata</taxon>
        <taxon>Apoidea</taxon>
        <taxon>Anthophila</taxon>
        <taxon>Apidae</taxon>
        <taxon>Heterotrigona</taxon>
    </lineage>
</organism>
<evidence type="ECO:0000256" key="1">
    <source>
        <dbReference type="SAM" id="MobiDB-lite"/>
    </source>
</evidence>
<sequence length="98" mass="10455">TLKSKKATRGFYSKSGVRWIMHSTTARSNRSTIQSSISSTSAPSSLVHPQQQQILYGPIANPTVTLQPCGNGLHPSCIYPGAQRNAGLTNPAPLHIQG</sequence>
<evidence type="ECO:0000313" key="2">
    <source>
        <dbReference type="EMBL" id="CAD1476402.1"/>
    </source>
</evidence>
<gene>
    <name evidence="2" type="ORF">MHI_LOCUS642750</name>
</gene>
<comment type="caution">
    <text evidence="2">The sequence shown here is derived from an EMBL/GenBank/DDBJ whole genome shotgun (WGS) entry which is preliminary data.</text>
</comment>
<feature type="compositionally biased region" description="Low complexity" evidence="1">
    <location>
        <begin position="28"/>
        <end position="45"/>
    </location>
</feature>
<feature type="non-terminal residue" evidence="2">
    <location>
        <position position="98"/>
    </location>
</feature>
<protein>
    <submittedName>
        <fullName evidence="2">Uncharacterized protein</fullName>
    </submittedName>
</protein>
<dbReference type="AlphaFoldDB" id="A0A6V7HBF3"/>
<name>A0A6V7HBF3_9HYME</name>
<feature type="region of interest" description="Disordered" evidence="1">
    <location>
        <begin position="28"/>
        <end position="48"/>
    </location>
</feature>
<proteinExistence type="predicted"/>
<accession>A0A6V7HBF3</accession>
<reference evidence="2" key="1">
    <citation type="submission" date="2020-07" db="EMBL/GenBank/DDBJ databases">
        <authorList>
            <person name="Nazaruddin N."/>
        </authorList>
    </citation>
    <scope>NUCLEOTIDE SEQUENCE</scope>
</reference>
<evidence type="ECO:0000313" key="3">
    <source>
        <dbReference type="Proteomes" id="UP000752696"/>
    </source>
</evidence>
<dbReference type="Proteomes" id="UP000752696">
    <property type="component" value="Unassembled WGS sequence"/>
</dbReference>